<reference evidence="2 3" key="1">
    <citation type="journal article" date="2023" name="Commun. Biol.">
        <title>Genome analysis of Parmales, the sister group of diatoms, reveals the evolutionary specialization of diatoms from phago-mixotrophs to photoautotrophs.</title>
        <authorList>
            <person name="Ban H."/>
            <person name="Sato S."/>
            <person name="Yoshikawa S."/>
            <person name="Yamada K."/>
            <person name="Nakamura Y."/>
            <person name="Ichinomiya M."/>
            <person name="Sato N."/>
            <person name="Blanc-Mathieu R."/>
            <person name="Endo H."/>
            <person name="Kuwata A."/>
            <person name="Ogata H."/>
        </authorList>
    </citation>
    <scope>NUCLEOTIDE SEQUENCE [LARGE SCALE GENOMIC DNA]</scope>
</reference>
<accession>A0ABQ6N772</accession>
<comment type="caution">
    <text evidence="2">The sequence shown here is derived from an EMBL/GenBank/DDBJ whole genome shotgun (WGS) entry which is preliminary data.</text>
</comment>
<dbReference type="EMBL" id="BRYB01002304">
    <property type="protein sequence ID" value="GMI42703.1"/>
    <property type="molecule type" value="Genomic_DNA"/>
</dbReference>
<name>A0ABQ6N772_9STRA</name>
<sequence length="331" mass="36229">MRYNDTEVGASRPMLQSKLRVPPAQVGQLEAGFSHHTPQTISSKELFWGDGGRQHFAVPRSETYQFQPGRRKLYPGASDEHKAGGIKKLAIPEPRSLPRAQQRHLPDAQQRSGYDVPEFSIEKALNRKNMVQKADGSIARDFISKEVTLDVAFGIKKKLGGVREMRNGIPVSNPGDKLYAAVEYSPGFYKEFDSSYSRVGGRGGTGGKAHEIPPAGEARAYAAARDTTQLFNTAGMTNTMGRKDTLNFRPRLNYEEKMRIKQTQDAVNEVEELTEGKVTTLNEGGLSWEDRTQLFVWKPKSKRDKEAAAKAAAEAGEEGEEGGGGGEGGGG</sequence>
<proteinExistence type="predicted"/>
<evidence type="ECO:0000313" key="2">
    <source>
        <dbReference type="EMBL" id="GMI42703.1"/>
    </source>
</evidence>
<feature type="region of interest" description="Disordered" evidence="1">
    <location>
        <begin position="299"/>
        <end position="331"/>
    </location>
</feature>
<gene>
    <name evidence="2" type="ORF">TeGR_g10253</name>
</gene>
<protein>
    <submittedName>
        <fullName evidence="2">Uncharacterized protein</fullName>
    </submittedName>
</protein>
<dbReference type="Proteomes" id="UP001165060">
    <property type="component" value="Unassembled WGS sequence"/>
</dbReference>
<feature type="compositionally biased region" description="Gly residues" evidence="1">
    <location>
        <begin position="322"/>
        <end position="331"/>
    </location>
</feature>
<keyword evidence="3" id="KW-1185">Reference proteome</keyword>
<feature type="region of interest" description="Disordered" evidence="1">
    <location>
        <begin position="92"/>
        <end position="112"/>
    </location>
</feature>
<evidence type="ECO:0000313" key="3">
    <source>
        <dbReference type="Proteomes" id="UP001165060"/>
    </source>
</evidence>
<evidence type="ECO:0000256" key="1">
    <source>
        <dbReference type="SAM" id="MobiDB-lite"/>
    </source>
</evidence>
<organism evidence="2 3">
    <name type="scientific">Tetraparma gracilis</name>
    <dbReference type="NCBI Taxonomy" id="2962635"/>
    <lineage>
        <taxon>Eukaryota</taxon>
        <taxon>Sar</taxon>
        <taxon>Stramenopiles</taxon>
        <taxon>Ochrophyta</taxon>
        <taxon>Bolidophyceae</taxon>
        <taxon>Parmales</taxon>
        <taxon>Triparmaceae</taxon>
        <taxon>Tetraparma</taxon>
    </lineage>
</organism>